<keyword evidence="3" id="KW-1185">Reference proteome</keyword>
<dbReference type="HOGENOM" id="CLU_031056_0_0_1"/>
<dbReference type="RefSeq" id="XP_040876909.1">
    <property type="nucleotide sequence ID" value="XM_041026851.1"/>
</dbReference>
<feature type="region of interest" description="Disordered" evidence="1">
    <location>
        <begin position="243"/>
        <end position="290"/>
    </location>
</feature>
<protein>
    <submittedName>
        <fullName evidence="2">Uncharacterized protein</fullName>
    </submittedName>
</protein>
<name>A0A074WBL5_AURM1</name>
<dbReference type="EMBL" id="KL584845">
    <property type="protein sequence ID" value="KEQ59886.1"/>
    <property type="molecule type" value="Genomic_DNA"/>
</dbReference>
<dbReference type="Proteomes" id="UP000030672">
    <property type="component" value="Unassembled WGS sequence"/>
</dbReference>
<accession>A0A074WBL5</accession>
<evidence type="ECO:0000313" key="2">
    <source>
        <dbReference type="EMBL" id="KEQ59886.1"/>
    </source>
</evidence>
<organism evidence="2 3">
    <name type="scientific">Aureobasidium melanogenum (strain CBS 110374)</name>
    <name type="common">Aureobasidium pullulans var. melanogenum</name>
    <dbReference type="NCBI Taxonomy" id="1043003"/>
    <lineage>
        <taxon>Eukaryota</taxon>
        <taxon>Fungi</taxon>
        <taxon>Dikarya</taxon>
        <taxon>Ascomycota</taxon>
        <taxon>Pezizomycotina</taxon>
        <taxon>Dothideomycetes</taxon>
        <taxon>Dothideomycetidae</taxon>
        <taxon>Dothideales</taxon>
        <taxon>Saccotheciaceae</taxon>
        <taxon>Aureobasidium</taxon>
    </lineage>
</organism>
<proteinExistence type="predicted"/>
<evidence type="ECO:0000256" key="1">
    <source>
        <dbReference type="SAM" id="MobiDB-lite"/>
    </source>
</evidence>
<dbReference type="GeneID" id="63920224"/>
<feature type="region of interest" description="Disordered" evidence="1">
    <location>
        <begin position="198"/>
        <end position="221"/>
    </location>
</feature>
<gene>
    <name evidence="2" type="ORF">M437DRAFT_77665</name>
</gene>
<dbReference type="AlphaFoldDB" id="A0A074WBL5"/>
<feature type="compositionally biased region" description="Polar residues" evidence="1">
    <location>
        <begin position="254"/>
        <end position="269"/>
    </location>
</feature>
<reference evidence="2 3" key="1">
    <citation type="journal article" date="2014" name="BMC Genomics">
        <title>Genome sequencing of four Aureobasidium pullulans varieties: biotechnological potential, stress tolerance, and description of new species.</title>
        <authorList>
            <person name="Gostin Ar C."/>
            <person name="Ohm R.A."/>
            <person name="Kogej T."/>
            <person name="Sonjak S."/>
            <person name="Turk M."/>
            <person name="Zajc J."/>
            <person name="Zalar P."/>
            <person name="Grube M."/>
            <person name="Sun H."/>
            <person name="Han J."/>
            <person name="Sharma A."/>
            <person name="Chiniquy J."/>
            <person name="Ngan C.Y."/>
            <person name="Lipzen A."/>
            <person name="Barry K."/>
            <person name="Grigoriev I.V."/>
            <person name="Gunde-Cimerman N."/>
        </authorList>
    </citation>
    <scope>NUCLEOTIDE SEQUENCE [LARGE SCALE GENOMIC DNA]</scope>
    <source>
        <strain evidence="2 3">CBS 110374</strain>
    </source>
</reference>
<sequence length="481" mass="53342">MAAITGDAWRCRRVAFVQSSDPDSGCRCQVRFVHHNGQASISLQLQHAASLVGINNNPPRHVVLHIQPSIVESCSIAEETSLSPLLLKCIPTSLASPSDVLSVALVLKSPGAVHYPKDLTSVRSTDPSDADFQSFIDVCQATTIYVHFAKAQFDQQERPRLEQLVIGLDEGNLEAPPLNLQRADRGRGLQEGTWQVFSPKASGSSHKETSSKLGKRSRQAPGWHFGTSVSSLDVPLKRPTPYVYTTPPPYSPTEVNTTPTTRSGQSNDIRPTVFTLPPYRKEPTSPKENSQVTLLANMLATVPEHVLREAIIQSGHGAILSLAPDAALLHKRQEPRSRRLSSPGLVSLVRDLFTTEVEARMKYLVESGLPLHTKDAIEKLMDEYHNNFYVDCQEAEAAIQEKVEDASLEVKMALEDGMKEIEELVEEHLQKLAGEHEIFDGKANLELDNLRCWFVKFARTLFFEKRTELVAARDLARCTSI</sequence>
<evidence type="ECO:0000313" key="3">
    <source>
        <dbReference type="Proteomes" id="UP000030672"/>
    </source>
</evidence>